<gene>
    <name evidence="2" type="ORF">A0H81_14043</name>
</gene>
<feature type="region of interest" description="Disordered" evidence="1">
    <location>
        <begin position="165"/>
        <end position="209"/>
    </location>
</feature>
<feature type="compositionally biased region" description="Polar residues" evidence="1">
    <location>
        <begin position="375"/>
        <end position="388"/>
    </location>
</feature>
<feature type="region of interest" description="Disordered" evidence="1">
    <location>
        <begin position="487"/>
        <end position="510"/>
    </location>
</feature>
<reference evidence="2 3" key="1">
    <citation type="submission" date="2016-03" db="EMBL/GenBank/DDBJ databases">
        <title>Whole genome sequencing of Grifola frondosa 9006-11.</title>
        <authorList>
            <person name="Min B."/>
            <person name="Park H."/>
            <person name="Kim J.-G."/>
            <person name="Cho H."/>
            <person name="Oh Y.-L."/>
            <person name="Kong W.-S."/>
            <person name="Choi I.-G."/>
        </authorList>
    </citation>
    <scope>NUCLEOTIDE SEQUENCE [LARGE SCALE GENOMIC DNA]</scope>
    <source>
        <strain evidence="2 3">9006-11</strain>
    </source>
</reference>
<feature type="region of interest" description="Disordered" evidence="1">
    <location>
        <begin position="343"/>
        <end position="430"/>
    </location>
</feature>
<dbReference type="Proteomes" id="UP000092993">
    <property type="component" value="Unassembled WGS sequence"/>
</dbReference>
<keyword evidence="3" id="KW-1185">Reference proteome</keyword>
<name>A0A1C7LML6_GRIFR</name>
<evidence type="ECO:0000313" key="2">
    <source>
        <dbReference type="EMBL" id="OBZ65983.1"/>
    </source>
</evidence>
<sequence length="602" mass="64890">MLVPAPGWFAAAAAAPACRPTVCPRSGADPRAGAPQWGVAGPRGASDDPLSRPPGELSKSLAFALAAQDPDDPQLQASFRKEVEAGVACLHGCVARNESVHPTLLMLSAVAESADAQKSGRTIDFKSIREEDGRIAEGWRAAATAETPADVGDLGENRCGKEQGLPWQAQELPSQEQELPSARERSTEDRRMQAPHWPRGPGPQLPPTRRRCVRIRSPSLHPAAAKGRMCSESIRSCSPGWRAKSHRAACDLQPMRLARGALLHQPGGRSSMRCLRYHRSPVQLGPPGTSTFDLQLSLATAWSKFDQAAGHPPVDMRPFTVEAYENLRKLLRSQGFVVTGAGATGAGAGAAKRPREVDGGEADASTALAKRTGAAATSDSRPLLTNRNQRPRPRAMRAQLAPHPNNDSGVPRSIDPNQGQRPRPRPRPAYRGAVQGERQLAPSQRLVSHSRFVSRFFIPFQQPGSRTWPNERECRRRRLVVVPRRSRYAPPGLRSGHSGGSPPYKKVDPHATPILPDSATAAVRRHETYVQKVLKVSSAGASSRSLGPSDALAPPLPSGQGGDPSPSRRERILMSIQTLAARIASLEVAQQEARKVVENHPQ</sequence>
<comment type="caution">
    <text evidence="2">The sequence shown here is derived from an EMBL/GenBank/DDBJ whole genome shotgun (WGS) entry which is preliminary data.</text>
</comment>
<dbReference type="EMBL" id="LUGG01000037">
    <property type="protein sequence ID" value="OBZ65983.1"/>
    <property type="molecule type" value="Genomic_DNA"/>
</dbReference>
<organism evidence="2 3">
    <name type="scientific">Grifola frondosa</name>
    <name type="common">Maitake</name>
    <name type="synonym">Polyporus frondosus</name>
    <dbReference type="NCBI Taxonomy" id="5627"/>
    <lineage>
        <taxon>Eukaryota</taxon>
        <taxon>Fungi</taxon>
        <taxon>Dikarya</taxon>
        <taxon>Basidiomycota</taxon>
        <taxon>Agaricomycotina</taxon>
        <taxon>Agaricomycetes</taxon>
        <taxon>Polyporales</taxon>
        <taxon>Grifolaceae</taxon>
        <taxon>Grifola</taxon>
    </lineage>
</organism>
<evidence type="ECO:0000256" key="1">
    <source>
        <dbReference type="SAM" id="MobiDB-lite"/>
    </source>
</evidence>
<dbReference type="AlphaFoldDB" id="A0A1C7LML6"/>
<proteinExistence type="predicted"/>
<accession>A0A1C7LML6</accession>
<feature type="compositionally biased region" description="Basic and acidic residues" evidence="1">
    <location>
        <begin position="181"/>
        <end position="192"/>
    </location>
</feature>
<feature type="region of interest" description="Disordered" evidence="1">
    <location>
        <begin position="22"/>
        <end position="55"/>
    </location>
</feature>
<protein>
    <submittedName>
        <fullName evidence="2">Uncharacterized protein</fullName>
    </submittedName>
</protein>
<feature type="region of interest" description="Disordered" evidence="1">
    <location>
        <begin position="540"/>
        <end position="569"/>
    </location>
</feature>
<evidence type="ECO:0000313" key="3">
    <source>
        <dbReference type="Proteomes" id="UP000092993"/>
    </source>
</evidence>